<accession>A0A379G7T1</accession>
<sequence length="191" mass="20984">MENQQPMTAITVTLNAKLEPARRADLEDAFDEAMEKLGKEKEIQISGGGTLLGDTGEVSECDIELSVTEASDENISLIIQMFSGMLAPKGSRLTIHGEDVRIDFGTDEGLAVYFNGTELPAEVYENNDINDLFDQLDEAVEDIGGIHGVWDGPTETAFYFYGTSFSEMEEILRPLLEANPLSQKCRVVQIA</sequence>
<dbReference type="Proteomes" id="UP000255129">
    <property type="component" value="Unassembled WGS sequence"/>
</dbReference>
<protein>
    <submittedName>
        <fullName evidence="1">Uncharacterized protein</fullName>
    </submittedName>
</protein>
<gene>
    <name evidence="1" type="ORF">NCTC12026_03080</name>
</gene>
<dbReference type="OrthoDB" id="5194749at2"/>
<dbReference type="EMBL" id="UGUA01000002">
    <property type="protein sequence ID" value="SUC36643.1"/>
    <property type="molecule type" value="Genomic_DNA"/>
</dbReference>
<proteinExistence type="predicted"/>
<evidence type="ECO:0000313" key="2">
    <source>
        <dbReference type="Proteomes" id="UP000255129"/>
    </source>
</evidence>
<evidence type="ECO:0000313" key="1">
    <source>
        <dbReference type="EMBL" id="SUC36643.1"/>
    </source>
</evidence>
<name>A0A379G7T1_9GAMM</name>
<organism evidence="1 2">
    <name type="scientific">Providencia rustigianii</name>
    <dbReference type="NCBI Taxonomy" id="158850"/>
    <lineage>
        <taxon>Bacteria</taxon>
        <taxon>Pseudomonadati</taxon>
        <taxon>Pseudomonadota</taxon>
        <taxon>Gammaproteobacteria</taxon>
        <taxon>Enterobacterales</taxon>
        <taxon>Morganellaceae</taxon>
        <taxon>Providencia</taxon>
    </lineage>
</organism>
<reference evidence="1 2" key="1">
    <citation type="submission" date="2018-06" db="EMBL/GenBank/DDBJ databases">
        <authorList>
            <consortium name="Pathogen Informatics"/>
            <person name="Doyle S."/>
        </authorList>
    </citation>
    <scope>NUCLEOTIDE SEQUENCE [LARGE SCALE GENOMIC DNA]</scope>
    <source>
        <strain evidence="1 2">NCTC12026</strain>
    </source>
</reference>
<dbReference type="AlphaFoldDB" id="A0A379G7T1"/>
<dbReference type="RefSeq" id="WP_115164664.1">
    <property type="nucleotide sequence ID" value="NZ_UGUA01000002.1"/>
</dbReference>